<dbReference type="PROSITE" id="PS50112">
    <property type="entry name" value="PAS"/>
    <property type="match status" value="1"/>
</dbReference>
<dbReference type="InterPro" id="IPR052155">
    <property type="entry name" value="Biofilm_reg_signaling"/>
</dbReference>
<accession>A0A2S2CNE2</accession>
<keyword evidence="1" id="KW-0812">Transmembrane</keyword>
<evidence type="ECO:0000259" key="4">
    <source>
        <dbReference type="PROSITE" id="PS50887"/>
    </source>
</evidence>
<dbReference type="SUPFAM" id="SSF55073">
    <property type="entry name" value="Nucleotide cyclase"/>
    <property type="match status" value="1"/>
</dbReference>
<dbReference type="InterPro" id="IPR000160">
    <property type="entry name" value="GGDEF_dom"/>
</dbReference>
<dbReference type="InterPro" id="IPR029787">
    <property type="entry name" value="Nucleotide_cyclase"/>
</dbReference>
<dbReference type="PANTHER" id="PTHR44757:SF2">
    <property type="entry name" value="BIOFILM ARCHITECTURE MAINTENANCE PROTEIN MBAA"/>
    <property type="match status" value="1"/>
</dbReference>
<reference evidence="6" key="1">
    <citation type="submission" date="2018-05" db="EMBL/GenBank/DDBJ databases">
        <title>Azospirillum thermophila sp. nov., a novel isolated from hot spring.</title>
        <authorList>
            <person name="Zhao Z."/>
        </authorList>
    </citation>
    <scope>NUCLEOTIDE SEQUENCE [LARGE SCALE GENOMIC DNA]</scope>
    <source>
        <strain evidence="6">CFH 70021</strain>
    </source>
</reference>
<dbReference type="InterPro" id="IPR001610">
    <property type="entry name" value="PAC"/>
</dbReference>
<gene>
    <name evidence="5" type="ORF">DEW08_06520</name>
</gene>
<dbReference type="InterPro" id="IPR000700">
    <property type="entry name" value="PAS-assoc_C"/>
</dbReference>
<dbReference type="Proteomes" id="UP000245629">
    <property type="component" value="Chromosome 2"/>
</dbReference>
<sequence length="640" mass="68359">MGNTCGLVAVLEGAAVAVTVAALSATAFLDHRGTRAAAERDLAQRTVLVAEHVRAVLRSDLLLLGRVADRFAGRPLPVPGTADADRDALRAMLGEAGGIDALRVYDARGDAVLSTAEDDPEPITLAAPACAAAAAARDRVCLEAPGRGMSGAYVVVRRLEDASGAFHGLAAATVAATRFAAVHHRIARGEGASLAVWTREGNAIARAAPPEPDAAPGWPDALWEQARVAGETGAFEFASPTGAAAWLYAVRRVEPEGLVVAAGRPLDALFAPWRSRTRLLWGFAGGGVALSLVLSALVLRSARREADALRDARRAVRESEERFAVAVAATTDGIWDWDLRTNKVRRTARMKALYGLADHEMGENPREFWERLHPVDGPNLRAAVQAHLEGRSEQIEVECRVRHKDGSWRWLFVRGRGLFGADGAPLRLVGMMTDVTERRERELRVQAAHREAEAERERARHAANHDPLTGLPNRAYLSERLSALAEAAAPDGVRQAVMLLDLDDFKAVNDTLGHPAGDELLRIVADRLRSCLRDGDFVARLGGDEFAVLVRTVCGPACGTRALAERIVAVVGRDVVVAGRPVRVGCSLGVSVWQAADLEPEEAIRQADVALYQAKRAGKNRVVFKGCGDVAHPGGGKGPA</sequence>
<evidence type="ECO:0000313" key="6">
    <source>
        <dbReference type="Proteomes" id="UP000245629"/>
    </source>
</evidence>
<dbReference type="FunFam" id="3.30.70.270:FF:000001">
    <property type="entry name" value="Diguanylate cyclase domain protein"/>
    <property type="match status" value="1"/>
</dbReference>
<dbReference type="Pfam" id="PF00990">
    <property type="entry name" value="GGDEF"/>
    <property type="match status" value="1"/>
</dbReference>
<keyword evidence="1" id="KW-1133">Transmembrane helix</keyword>
<dbReference type="CDD" id="cd18773">
    <property type="entry name" value="PDC1_HK_sensor"/>
    <property type="match status" value="1"/>
</dbReference>
<dbReference type="GO" id="GO:0003824">
    <property type="term" value="F:catalytic activity"/>
    <property type="evidence" value="ECO:0007669"/>
    <property type="project" value="UniProtKB-ARBA"/>
</dbReference>
<dbReference type="AlphaFoldDB" id="A0A2S2CNE2"/>
<dbReference type="Gene3D" id="3.30.70.270">
    <property type="match status" value="1"/>
</dbReference>
<proteinExistence type="predicted"/>
<dbReference type="InterPro" id="IPR043128">
    <property type="entry name" value="Rev_trsase/Diguanyl_cyclase"/>
</dbReference>
<dbReference type="PANTHER" id="PTHR44757">
    <property type="entry name" value="DIGUANYLATE CYCLASE DGCP"/>
    <property type="match status" value="1"/>
</dbReference>
<feature type="domain" description="PAS" evidence="2">
    <location>
        <begin position="319"/>
        <end position="391"/>
    </location>
</feature>
<evidence type="ECO:0000259" key="3">
    <source>
        <dbReference type="PROSITE" id="PS50113"/>
    </source>
</evidence>
<dbReference type="PROSITE" id="PS50113">
    <property type="entry name" value="PAC"/>
    <property type="match status" value="1"/>
</dbReference>
<evidence type="ECO:0008006" key="7">
    <source>
        <dbReference type="Google" id="ProtNLM"/>
    </source>
</evidence>
<feature type="domain" description="GGDEF" evidence="4">
    <location>
        <begin position="493"/>
        <end position="627"/>
    </location>
</feature>
<evidence type="ECO:0000256" key="1">
    <source>
        <dbReference type="SAM" id="Phobius"/>
    </source>
</evidence>
<evidence type="ECO:0000313" key="5">
    <source>
        <dbReference type="EMBL" id="AWK85959.1"/>
    </source>
</evidence>
<dbReference type="SMART" id="SM00086">
    <property type="entry name" value="PAC"/>
    <property type="match status" value="1"/>
</dbReference>
<dbReference type="SMART" id="SM00267">
    <property type="entry name" value="GGDEF"/>
    <property type="match status" value="1"/>
</dbReference>
<organism evidence="5 6">
    <name type="scientific">Azospirillum thermophilum</name>
    <dbReference type="NCBI Taxonomy" id="2202148"/>
    <lineage>
        <taxon>Bacteria</taxon>
        <taxon>Pseudomonadati</taxon>
        <taxon>Pseudomonadota</taxon>
        <taxon>Alphaproteobacteria</taxon>
        <taxon>Rhodospirillales</taxon>
        <taxon>Azospirillaceae</taxon>
        <taxon>Azospirillum</taxon>
    </lineage>
</organism>
<dbReference type="CDD" id="cd00130">
    <property type="entry name" value="PAS"/>
    <property type="match status" value="1"/>
</dbReference>
<dbReference type="CDD" id="cd01949">
    <property type="entry name" value="GGDEF"/>
    <property type="match status" value="1"/>
</dbReference>
<dbReference type="Gene3D" id="3.30.450.20">
    <property type="entry name" value="PAS domain"/>
    <property type="match status" value="3"/>
</dbReference>
<dbReference type="InterPro" id="IPR013655">
    <property type="entry name" value="PAS_fold_3"/>
</dbReference>
<name>A0A2S2CNE2_9PROT</name>
<dbReference type="InterPro" id="IPR000014">
    <property type="entry name" value="PAS"/>
</dbReference>
<dbReference type="EMBL" id="CP029353">
    <property type="protein sequence ID" value="AWK85959.1"/>
    <property type="molecule type" value="Genomic_DNA"/>
</dbReference>
<protein>
    <recommendedName>
        <fullName evidence="7">Diguanylate cyclase</fullName>
    </recommendedName>
</protein>
<dbReference type="KEGG" id="azz:DEW08_06520"/>
<feature type="transmembrane region" description="Helical" evidence="1">
    <location>
        <begin position="6"/>
        <end position="29"/>
    </location>
</feature>
<dbReference type="Pfam" id="PF08447">
    <property type="entry name" value="PAS_3"/>
    <property type="match status" value="1"/>
</dbReference>
<keyword evidence="1" id="KW-0472">Membrane</keyword>
<keyword evidence="6" id="KW-1185">Reference proteome</keyword>
<feature type="domain" description="PAC" evidence="3">
    <location>
        <begin position="395"/>
        <end position="447"/>
    </location>
</feature>
<dbReference type="NCBIfam" id="TIGR00254">
    <property type="entry name" value="GGDEF"/>
    <property type="match status" value="1"/>
</dbReference>
<dbReference type="NCBIfam" id="TIGR00229">
    <property type="entry name" value="sensory_box"/>
    <property type="match status" value="1"/>
</dbReference>
<evidence type="ECO:0000259" key="2">
    <source>
        <dbReference type="PROSITE" id="PS50112"/>
    </source>
</evidence>
<dbReference type="SUPFAM" id="SSF55785">
    <property type="entry name" value="PYP-like sensor domain (PAS domain)"/>
    <property type="match status" value="1"/>
</dbReference>
<dbReference type="CDD" id="cd12915">
    <property type="entry name" value="PDC2_DGC_like"/>
    <property type="match status" value="1"/>
</dbReference>
<dbReference type="InterPro" id="IPR035965">
    <property type="entry name" value="PAS-like_dom_sf"/>
</dbReference>
<dbReference type="PROSITE" id="PS50887">
    <property type="entry name" value="GGDEF"/>
    <property type="match status" value="1"/>
</dbReference>